<proteinExistence type="predicted"/>
<name>A0AAV9ET98_ACOCL</name>
<evidence type="ECO:0000313" key="2">
    <source>
        <dbReference type="EMBL" id="KAK1316366.1"/>
    </source>
</evidence>
<keyword evidence="3" id="KW-1185">Reference proteome</keyword>
<evidence type="ECO:0000313" key="3">
    <source>
        <dbReference type="Proteomes" id="UP001180020"/>
    </source>
</evidence>
<reference evidence="2" key="1">
    <citation type="journal article" date="2023" name="Nat. Commun.">
        <title>Diploid and tetraploid genomes of Acorus and the evolution of monocots.</title>
        <authorList>
            <person name="Ma L."/>
            <person name="Liu K.W."/>
            <person name="Li Z."/>
            <person name="Hsiao Y.Y."/>
            <person name="Qi Y."/>
            <person name="Fu T."/>
            <person name="Tang G.D."/>
            <person name="Zhang D."/>
            <person name="Sun W.H."/>
            <person name="Liu D.K."/>
            <person name="Li Y."/>
            <person name="Chen G.Z."/>
            <person name="Liu X.D."/>
            <person name="Liao X.Y."/>
            <person name="Jiang Y.T."/>
            <person name="Yu X."/>
            <person name="Hao Y."/>
            <person name="Huang J."/>
            <person name="Zhao X.W."/>
            <person name="Ke S."/>
            <person name="Chen Y.Y."/>
            <person name="Wu W.L."/>
            <person name="Hsu J.L."/>
            <person name="Lin Y.F."/>
            <person name="Huang M.D."/>
            <person name="Li C.Y."/>
            <person name="Huang L."/>
            <person name="Wang Z.W."/>
            <person name="Zhao X."/>
            <person name="Zhong W.Y."/>
            <person name="Peng D.H."/>
            <person name="Ahmad S."/>
            <person name="Lan S."/>
            <person name="Zhang J.S."/>
            <person name="Tsai W.C."/>
            <person name="Van de Peer Y."/>
            <person name="Liu Z.J."/>
        </authorList>
    </citation>
    <scope>NUCLEOTIDE SEQUENCE</scope>
    <source>
        <strain evidence="2">CP</strain>
    </source>
</reference>
<dbReference type="AlphaFoldDB" id="A0AAV9ET98"/>
<dbReference type="InterPro" id="IPR027417">
    <property type="entry name" value="P-loop_NTPase"/>
</dbReference>
<sequence>MGSGGGGGIEVTGLNFAYDERLPFFVNFNLEVPHGSRCLLIGANGSDSGGEAHGGGKGRGSGARSIGFSRYAVGL</sequence>
<comment type="caution">
    <text evidence="2">The sequence shown here is derived from an EMBL/GenBank/DDBJ whole genome shotgun (WGS) entry which is preliminary data.</text>
</comment>
<evidence type="ECO:0000256" key="1">
    <source>
        <dbReference type="SAM" id="MobiDB-lite"/>
    </source>
</evidence>
<feature type="region of interest" description="Disordered" evidence="1">
    <location>
        <begin position="47"/>
        <end position="66"/>
    </location>
</feature>
<gene>
    <name evidence="2" type="primary">ABCI21</name>
    <name evidence="2" type="ORF">QJS10_CPA05g01610</name>
</gene>
<feature type="compositionally biased region" description="Gly residues" evidence="1">
    <location>
        <begin position="47"/>
        <end position="61"/>
    </location>
</feature>
<dbReference type="Proteomes" id="UP001180020">
    <property type="component" value="Unassembled WGS sequence"/>
</dbReference>
<organism evidence="2 3">
    <name type="scientific">Acorus calamus</name>
    <name type="common">Sweet flag</name>
    <dbReference type="NCBI Taxonomy" id="4465"/>
    <lineage>
        <taxon>Eukaryota</taxon>
        <taxon>Viridiplantae</taxon>
        <taxon>Streptophyta</taxon>
        <taxon>Embryophyta</taxon>
        <taxon>Tracheophyta</taxon>
        <taxon>Spermatophyta</taxon>
        <taxon>Magnoliopsida</taxon>
        <taxon>Liliopsida</taxon>
        <taxon>Acoraceae</taxon>
        <taxon>Acorus</taxon>
    </lineage>
</organism>
<reference evidence="2" key="2">
    <citation type="submission" date="2023-06" db="EMBL/GenBank/DDBJ databases">
        <authorList>
            <person name="Ma L."/>
            <person name="Liu K.-W."/>
            <person name="Li Z."/>
            <person name="Hsiao Y.-Y."/>
            <person name="Qi Y."/>
            <person name="Fu T."/>
            <person name="Tang G."/>
            <person name="Zhang D."/>
            <person name="Sun W.-H."/>
            <person name="Liu D.-K."/>
            <person name="Li Y."/>
            <person name="Chen G.-Z."/>
            <person name="Liu X.-D."/>
            <person name="Liao X.-Y."/>
            <person name="Jiang Y.-T."/>
            <person name="Yu X."/>
            <person name="Hao Y."/>
            <person name="Huang J."/>
            <person name="Zhao X.-W."/>
            <person name="Ke S."/>
            <person name="Chen Y.-Y."/>
            <person name="Wu W.-L."/>
            <person name="Hsu J.-L."/>
            <person name="Lin Y.-F."/>
            <person name="Huang M.-D."/>
            <person name="Li C.-Y."/>
            <person name="Huang L."/>
            <person name="Wang Z.-W."/>
            <person name="Zhao X."/>
            <person name="Zhong W.-Y."/>
            <person name="Peng D.-H."/>
            <person name="Ahmad S."/>
            <person name="Lan S."/>
            <person name="Zhang J.-S."/>
            <person name="Tsai W.-C."/>
            <person name="Van De Peer Y."/>
            <person name="Liu Z.-J."/>
        </authorList>
    </citation>
    <scope>NUCLEOTIDE SEQUENCE</scope>
    <source>
        <strain evidence="2">CP</strain>
        <tissue evidence="2">Leaves</tissue>
    </source>
</reference>
<dbReference type="Gene3D" id="3.40.50.300">
    <property type="entry name" value="P-loop containing nucleotide triphosphate hydrolases"/>
    <property type="match status" value="1"/>
</dbReference>
<dbReference type="EMBL" id="JAUJYO010000005">
    <property type="protein sequence ID" value="KAK1316366.1"/>
    <property type="molecule type" value="Genomic_DNA"/>
</dbReference>
<accession>A0AAV9ET98</accession>
<protein>
    <submittedName>
        <fullName evidence="2">ABC transporter I family member 21</fullName>
    </submittedName>
</protein>